<dbReference type="InterPro" id="IPR023073">
    <property type="entry name" value="DnaE2"/>
</dbReference>
<comment type="subcellular location">
    <subcellularLocation>
        <location evidence="1 13">Cytoplasm</location>
    </subcellularLocation>
</comment>
<evidence type="ECO:0000259" key="16">
    <source>
        <dbReference type="Pfam" id="PF07733"/>
    </source>
</evidence>
<name>A0A933NXX7_9HYPH</name>
<evidence type="ECO:0000256" key="10">
    <source>
        <dbReference type="ARBA" id="ARBA00022932"/>
    </source>
</evidence>
<feature type="compositionally biased region" description="Basic and acidic residues" evidence="14">
    <location>
        <begin position="1104"/>
        <end position="1118"/>
    </location>
</feature>
<dbReference type="Proteomes" id="UP000782610">
    <property type="component" value="Unassembled WGS sequence"/>
</dbReference>
<comment type="caution">
    <text evidence="19">The sequence shown here is derived from an EMBL/GenBank/DDBJ whole genome shotgun (WGS) entry which is preliminary data.</text>
</comment>
<evidence type="ECO:0000256" key="14">
    <source>
        <dbReference type="SAM" id="MobiDB-lite"/>
    </source>
</evidence>
<dbReference type="HAMAP" id="MF_01902">
    <property type="entry name" value="DNApol_error_prone"/>
    <property type="match status" value="1"/>
</dbReference>
<proteinExistence type="inferred from homology"/>
<keyword evidence="8 13" id="KW-0235">DNA replication</keyword>
<dbReference type="CDD" id="cd07434">
    <property type="entry name" value="PHP_PolIIIA_DnaE2"/>
    <property type="match status" value="1"/>
</dbReference>
<evidence type="ECO:0000256" key="3">
    <source>
        <dbReference type="ARBA" id="ARBA00012417"/>
    </source>
</evidence>
<evidence type="ECO:0000259" key="17">
    <source>
        <dbReference type="Pfam" id="PF14579"/>
    </source>
</evidence>
<keyword evidence="11 13" id="KW-0234">DNA repair</keyword>
<dbReference type="GO" id="GO:0003676">
    <property type="term" value="F:nucleic acid binding"/>
    <property type="evidence" value="ECO:0007669"/>
    <property type="project" value="InterPro"/>
</dbReference>
<dbReference type="PANTHER" id="PTHR32294">
    <property type="entry name" value="DNA POLYMERASE III SUBUNIT ALPHA"/>
    <property type="match status" value="1"/>
</dbReference>
<evidence type="ECO:0000256" key="7">
    <source>
        <dbReference type="ARBA" id="ARBA00022695"/>
    </source>
</evidence>
<comment type="catalytic activity">
    <reaction evidence="12 13">
        <text>DNA(n) + a 2'-deoxyribonucleoside 5'-triphosphate = DNA(n+1) + diphosphate</text>
        <dbReference type="Rhea" id="RHEA:22508"/>
        <dbReference type="Rhea" id="RHEA-COMP:17339"/>
        <dbReference type="Rhea" id="RHEA-COMP:17340"/>
        <dbReference type="ChEBI" id="CHEBI:33019"/>
        <dbReference type="ChEBI" id="CHEBI:61560"/>
        <dbReference type="ChEBI" id="CHEBI:173112"/>
        <dbReference type="EC" id="2.7.7.7"/>
    </reaction>
</comment>
<evidence type="ECO:0000256" key="1">
    <source>
        <dbReference type="ARBA" id="ARBA00004496"/>
    </source>
</evidence>
<accession>A0A933NXX7</accession>
<comment type="function">
    <text evidence="13">DNA polymerase involved in damage-induced mutagenesis and translesion synthesis (TLS). It is not the major replicative DNA polymerase.</text>
</comment>
<protein>
    <recommendedName>
        <fullName evidence="4 13">Error-prone DNA polymerase</fullName>
        <ecNumber evidence="3 13">2.7.7.7</ecNumber>
    </recommendedName>
</protein>
<dbReference type="GO" id="GO:0006281">
    <property type="term" value="P:DNA repair"/>
    <property type="evidence" value="ECO:0007669"/>
    <property type="project" value="UniProtKB-UniRule"/>
</dbReference>
<evidence type="ECO:0000259" key="18">
    <source>
        <dbReference type="Pfam" id="PF17657"/>
    </source>
</evidence>
<reference evidence="19" key="1">
    <citation type="submission" date="2020-07" db="EMBL/GenBank/DDBJ databases">
        <title>Huge and variable diversity of episymbiotic CPR bacteria and DPANN archaea in groundwater ecosystems.</title>
        <authorList>
            <person name="He C.Y."/>
            <person name="Keren R."/>
            <person name="Whittaker M."/>
            <person name="Farag I.F."/>
            <person name="Doudna J."/>
            <person name="Cate J.H.D."/>
            <person name="Banfield J.F."/>
        </authorList>
    </citation>
    <scope>NUCLEOTIDE SEQUENCE</scope>
    <source>
        <strain evidence="19">NC_groundwater_1586_Pr3_B-0.1um_66_15</strain>
    </source>
</reference>
<feature type="domain" description="OB" evidence="15">
    <location>
        <begin position="996"/>
        <end position="1069"/>
    </location>
</feature>
<evidence type="ECO:0000256" key="8">
    <source>
        <dbReference type="ARBA" id="ARBA00022705"/>
    </source>
</evidence>
<evidence type="ECO:0000256" key="6">
    <source>
        <dbReference type="ARBA" id="ARBA00022679"/>
    </source>
</evidence>
<dbReference type="EMBL" id="JACRAF010000023">
    <property type="protein sequence ID" value="MBI4921680.1"/>
    <property type="molecule type" value="Genomic_DNA"/>
</dbReference>
<dbReference type="PANTHER" id="PTHR32294:SF4">
    <property type="entry name" value="ERROR-PRONE DNA POLYMERASE"/>
    <property type="match status" value="1"/>
</dbReference>
<evidence type="ECO:0000256" key="4">
    <source>
        <dbReference type="ARBA" id="ARBA00017273"/>
    </source>
</evidence>
<dbReference type="GO" id="GO:0006260">
    <property type="term" value="P:DNA replication"/>
    <property type="evidence" value="ECO:0007669"/>
    <property type="project" value="UniProtKB-KW"/>
</dbReference>
<sequence length="1129" mass="124967">MTTIVDFPSPERRKPPGGAAPAYIELVGTSNFSFLRGGSHPEELVVAAATLGLRGFGLCDRNSFAGVVRAYVALRDTDKLKSEGFRYLVGTRLCFADGTPDIIAYPTDRDAYGRLCKLLSTGNLAGEKGAAKLTFADLLPFIEGQLFIVVADETDWAESETVLAELAGLAPGNVWLAAACRFGGNDRARLNRLADLAARIGVPMLASNDVLYHEPGRRVLQDAVTCIREHITIFEAGRRLEANAERHIKTPGEMRRLFREHPEAIAETERFAARIKFTLDQLKYNYPTEALTNGESPQETLERLTWAGAERRFPDGVPDAVKKSLWSELCLIAYKGYAPYFLTVHDIIQHARYELKILCQGRGSAANSTVCFCLEITEVDPTKVSLVFGRFLSTERDEPPDIDVDFEHERREEVMQYVYRRYGGNHTGLTANVICYRSRAALREVGKVFGLSDDTIDAINHLHWGWDSSATNEDMRGIGLDPTESTLNMVIECARALHGFPRHLSQHVGGFVITRDELDHLVPISKTAMESRTIIEWNKDDIDALGILKVDVLALGMLSCLRRAFDLLHVHYGRDVKMAELLAEGHDKPEMAAPVYRMTHRADTIGVFQIESRAQMSMLPRLKPREFYDLVIEVAIVRPGPIQGGMVHPYLKRRLGQERVKYPSKELEAVLARTLGVPLFQEQAMQIAVVGAGFSPGEADRLRRSMATFKRTGGVGVFKEKFIGGMLAKGYPADFAESCFKQIEGFGSYGFPESHAASFALLVYVSCWLKCYYPDVFAAALLNSQPMGFYAPAQIIRDVIEHGVEVRPADINRSDLWTVLEDGEKAGPRAWDRHAEMREVIRSTKAIRLGFAEIKGFKQEHATILMARRGSGYGSVRDLWLRTGLPVSALELLAEADTFQSIGLNRRKALWAVRGLAGTDGAETLPLFKTSGLPAPRNEADPGLPLMARSEDVVHDYRTMSFSLKAHPVSFLRHGLDKRGTIAAADLGGRRNGERVEVAGLVLVRQRPGTASGVVFATLEDETGIANIVIWSAAFEKYRRTILGSRLLAVRGRLQIEGLVIHVVAEEFTDMTGDLVALANGHSIGDAALARGDEGKSDPTPSHELPRLRREEAAERQARAAMPKGRNFK</sequence>
<comment type="similarity">
    <text evidence="2 13">Belongs to the DNA polymerase type-C family. DnaE2 subfamily.</text>
</comment>
<keyword evidence="7 13" id="KW-0548">Nucleotidyltransferase</keyword>
<evidence type="ECO:0000313" key="19">
    <source>
        <dbReference type="EMBL" id="MBI4921680.1"/>
    </source>
</evidence>
<dbReference type="InterPro" id="IPR004365">
    <property type="entry name" value="NA-bd_OB_tRNA"/>
</dbReference>
<dbReference type="CDD" id="cd04485">
    <property type="entry name" value="DnaE_OBF"/>
    <property type="match status" value="1"/>
</dbReference>
<evidence type="ECO:0000256" key="9">
    <source>
        <dbReference type="ARBA" id="ARBA00022763"/>
    </source>
</evidence>
<feature type="domain" description="DNA polymerase III alpha subunit finger" evidence="18">
    <location>
        <begin position="557"/>
        <end position="730"/>
    </location>
</feature>
<organism evidence="19 20">
    <name type="scientific">Devosia nanyangense</name>
    <dbReference type="NCBI Taxonomy" id="1228055"/>
    <lineage>
        <taxon>Bacteria</taxon>
        <taxon>Pseudomonadati</taxon>
        <taxon>Pseudomonadota</taxon>
        <taxon>Alphaproteobacteria</taxon>
        <taxon>Hyphomicrobiales</taxon>
        <taxon>Devosiaceae</taxon>
        <taxon>Devosia</taxon>
    </lineage>
</organism>
<dbReference type="Pfam" id="PF17657">
    <property type="entry name" value="DNA_pol3_finger"/>
    <property type="match status" value="1"/>
</dbReference>
<keyword evidence="6 13" id="KW-0808">Transferase</keyword>
<dbReference type="NCBIfam" id="NF004225">
    <property type="entry name" value="PRK05672.1"/>
    <property type="match status" value="1"/>
</dbReference>
<dbReference type="NCBIfam" id="TIGR00594">
    <property type="entry name" value="polc"/>
    <property type="match status" value="1"/>
</dbReference>
<dbReference type="EC" id="2.7.7.7" evidence="3 13"/>
<dbReference type="InterPro" id="IPR040982">
    <property type="entry name" value="DNA_pol3_finger"/>
</dbReference>
<dbReference type="GO" id="GO:0005737">
    <property type="term" value="C:cytoplasm"/>
    <property type="evidence" value="ECO:0007669"/>
    <property type="project" value="UniProtKB-SubCell"/>
</dbReference>
<evidence type="ECO:0000313" key="20">
    <source>
        <dbReference type="Proteomes" id="UP000782610"/>
    </source>
</evidence>
<dbReference type="InterPro" id="IPR029460">
    <property type="entry name" value="DNAPol_HHH"/>
</dbReference>
<keyword evidence="9 13" id="KW-0227">DNA damage</keyword>
<feature type="region of interest" description="Disordered" evidence="14">
    <location>
        <begin position="1089"/>
        <end position="1129"/>
    </location>
</feature>
<keyword evidence="10 13" id="KW-0239">DNA-directed DNA polymerase</keyword>
<evidence type="ECO:0000256" key="2">
    <source>
        <dbReference type="ARBA" id="ARBA00007391"/>
    </source>
</evidence>
<dbReference type="InterPro" id="IPR011708">
    <property type="entry name" value="DNA_pol3_alpha_NTPase_dom"/>
</dbReference>
<dbReference type="Pfam" id="PF01336">
    <property type="entry name" value="tRNA_anti-codon"/>
    <property type="match status" value="1"/>
</dbReference>
<feature type="domain" description="Bacterial DNA polymerase III alpha subunit NTPase" evidence="16">
    <location>
        <begin position="300"/>
        <end position="554"/>
    </location>
</feature>
<dbReference type="Pfam" id="PF07733">
    <property type="entry name" value="DNA_pol3_alpha"/>
    <property type="match status" value="1"/>
</dbReference>
<evidence type="ECO:0000256" key="11">
    <source>
        <dbReference type="ARBA" id="ARBA00023204"/>
    </source>
</evidence>
<dbReference type="Pfam" id="PF14579">
    <property type="entry name" value="HHH_6"/>
    <property type="match status" value="1"/>
</dbReference>
<evidence type="ECO:0000256" key="13">
    <source>
        <dbReference type="HAMAP-Rule" id="MF_01902"/>
    </source>
</evidence>
<evidence type="ECO:0000256" key="5">
    <source>
        <dbReference type="ARBA" id="ARBA00022490"/>
    </source>
</evidence>
<evidence type="ECO:0000256" key="12">
    <source>
        <dbReference type="ARBA" id="ARBA00049244"/>
    </source>
</evidence>
<feature type="domain" description="DNA polymerase helix-hairpin-helix motif" evidence="17">
    <location>
        <begin position="803"/>
        <end position="909"/>
    </location>
</feature>
<dbReference type="GO" id="GO:0008408">
    <property type="term" value="F:3'-5' exonuclease activity"/>
    <property type="evidence" value="ECO:0007669"/>
    <property type="project" value="InterPro"/>
</dbReference>
<gene>
    <name evidence="13" type="primary">dnaE2</name>
    <name evidence="19" type="ORF">HY834_08010</name>
</gene>
<keyword evidence="5 13" id="KW-0963">Cytoplasm</keyword>
<dbReference type="AlphaFoldDB" id="A0A933NXX7"/>
<dbReference type="InterPro" id="IPR004805">
    <property type="entry name" value="DnaE2/DnaE/PolC"/>
</dbReference>
<evidence type="ECO:0000259" key="15">
    <source>
        <dbReference type="Pfam" id="PF01336"/>
    </source>
</evidence>
<dbReference type="Gene3D" id="3.20.20.140">
    <property type="entry name" value="Metal-dependent hydrolases"/>
    <property type="match status" value="1"/>
</dbReference>
<dbReference type="GO" id="GO:0003887">
    <property type="term" value="F:DNA-directed DNA polymerase activity"/>
    <property type="evidence" value="ECO:0007669"/>
    <property type="project" value="UniProtKB-UniRule"/>
</dbReference>